<organism evidence="1 2">
    <name type="scientific">Melia azedarach</name>
    <name type="common">Chinaberry tree</name>
    <dbReference type="NCBI Taxonomy" id="155640"/>
    <lineage>
        <taxon>Eukaryota</taxon>
        <taxon>Viridiplantae</taxon>
        <taxon>Streptophyta</taxon>
        <taxon>Embryophyta</taxon>
        <taxon>Tracheophyta</taxon>
        <taxon>Spermatophyta</taxon>
        <taxon>Magnoliopsida</taxon>
        <taxon>eudicotyledons</taxon>
        <taxon>Gunneridae</taxon>
        <taxon>Pentapetalae</taxon>
        <taxon>rosids</taxon>
        <taxon>malvids</taxon>
        <taxon>Sapindales</taxon>
        <taxon>Meliaceae</taxon>
        <taxon>Melia</taxon>
    </lineage>
</organism>
<evidence type="ECO:0000313" key="2">
    <source>
        <dbReference type="Proteomes" id="UP001164539"/>
    </source>
</evidence>
<protein>
    <submittedName>
        <fullName evidence="1">Small RNA 2'-O-methyltransferase-like</fullName>
    </submittedName>
</protein>
<evidence type="ECO:0000313" key="1">
    <source>
        <dbReference type="EMBL" id="KAJ4702952.1"/>
    </source>
</evidence>
<keyword evidence="2" id="KW-1185">Reference proteome</keyword>
<gene>
    <name evidence="1" type="ORF">OWV82_022930</name>
</gene>
<proteinExistence type="predicted"/>
<dbReference type="EMBL" id="CM051406">
    <property type="protein sequence ID" value="KAJ4702952.1"/>
    <property type="molecule type" value="Genomic_DNA"/>
</dbReference>
<dbReference type="Proteomes" id="UP001164539">
    <property type="component" value="Chromosome 13"/>
</dbReference>
<name>A0ACC1WV56_MELAZ</name>
<comment type="caution">
    <text evidence="1">The sequence shown here is derived from an EMBL/GenBank/DDBJ whole genome shotgun (WGS) entry which is preliminary data.</text>
</comment>
<reference evidence="1 2" key="1">
    <citation type="journal article" date="2023" name="Science">
        <title>Complex scaffold remodeling in plant triterpene biosynthesis.</title>
        <authorList>
            <person name="De La Pena R."/>
            <person name="Hodgson H."/>
            <person name="Liu J.C."/>
            <person name="Stephenson M.J."/>
            <person name="Martin A.C."/>
            <person name="Owen C."/>
            <person name="Harkess A."/>
            <person name="Leebens-Mack J."/>
            <person name="Jimenez L.E."/>
            <person name="Osbourn A."/>
            <person name="Sattely E.S."/>
        </authorList>
    </citation>
    <scope>NUCLEOTIDE SEQUENCE [LARGE SCALE GENOMIC DNA]</scope>
    <source>
        <strain evidence="2">cv. JPN11</strain>
        <tissue evidence="1">Leaf</tissue>
    </source>
</reference>
<sequence length="867" mass="96888">METGGLSAVAVKKASLTPKAIIFQKFGKAAQYTIDEVQDVAQNGCPGLAIPQKGPCLYRCNLQLPEFSVVSETFKKKKDAEQSAAEKALDKLGIHASPNNPSAEEAWDKLIASVKYLFSDEFISSPHPLSGHFRAALQRDGDLYGSVPASVIVAYDSKLSNLCKLINTKESNSQNPQILYALKPYLSQVHWKRPFSHCTLNVSSTGYYLDVIARKLGLTDGNNVLVSRTIGKASSEMRLYFAAPMSYVLDLSSDLLDFKEVVHFEGSLNPRASYFFGQDVYGDAVLASIGYTWKSKDLFHEDVTLQSYYRMLINLMPSGVYKLSREAILTAELPEAFTTRTNWRGSFPREVLWSAEREKACTSGDQERVRCEVKIFSKSQDLILECSPKELYKKQSDAIQSACLKVLSWLNAYFKDPEMPLKKLNDFSGSLNIQFYPKNFFKKFALYRSIRSVQHSKTEGDKLLKPNSIDMLNGTPEHGIHCLSIEGPDSGVCPSNGCLSFICYSVSLVIEGEQMKELLESKEEFEFEIGAGAVIPHVEAVTTQMSVGQSACFTKELPPRDFILAVADDSARTLSLLSSKTCCLEYYITLLQVTEPPEDRMEQAFFSPPLSKQRVEYAVQHIRESCATTLVDFGCGSGSLLDSLLDYPTSLEKIVGVDISQKSLSRAAKVLHSKLSKKLDAVVPCTKVKSAVLYDGSITVSDSRLRSFDIGTCLEVIEHMEEDEASLFGSIVLSYFRPRILIVSTPNYEYNVILQKSSLTSQEDDPDEKTQLQSCKFRNHDHKFEWTRDQFNCWATELATRHNYSVEFSGVGGSANIEPGFASQIAVFRSRSTPEEDKDNPSEDGDSTHYYKVIWEWDSSNWSRSAL</sequence>
<accession>A0ACC1WV56</accession>